<dbReference type="InterPro" id="IPR050389">
    <property type="entry name" value="LysR-type_TF"/>
</dbReference>
<evidence type="ECO:0000256" key="1">
    <source>
        <dbReference type="ARBA" id="ARBA00009437"/>
    </source>
</evidence>
<proteinExistence type="inferred from homology"/>
<dbReference type="GO" id="GO:0003700">
    <property type="term" value="F:DNA-binding transcription factor activity"/>
    <property type="evidence" value="ECO:0007669"/>
    <property type="project" value="InterPro"/>
</dbReference>
<dbReference type="PRINTS" id="PR00039">
    <property type="entry name" value="HTHLYSR"/>
</dbReference>
<evidence type="ECO:0000256" key="3">
    <source>
        <dbReference type="ARBA" id="ARBA00023125"/>
    </source>
</evidence>
<feature type="domain" description="HTH lysR-type" evidence="5">
    <location>
        <begin position="1"/>
        <end position="58"/>
    </location>
</feature>
<dbReference type="PANTHER" id="PTHR30118">
    <property type="entry name" value="HTH-TYPE TRANSCRIPTIONAL REGULATOR LEUO-RELATED"/>
    <property type="match status" value="1"/>
</dbReference>
<evidence type="ECO:0000256" key="4">
    <source>
        <dbReference type="ARBA" id="ARBA00023163"/>
    </source>
</evidence>
<organism evidence="6 7">
    <name type="scientific">Ralstonia solanacearum IPO1609</name>
    <dbReference type="NCBI Taxonomy" id="564066"/>
    <lineage>
        <taxon>Bacteria</taxon>
        <taxon>Pseudomonadati</taxon>
        <taxon>Pseudomonadota</taxon>
        <taxon>Betaproteobacteria</taxon>
        <taxon>Burkholderiales</taxon>
        <taxon>Burkholderiaceae</taxon>
        <taxon>Ralstonia</taxon>
        <taxon>Ralstonia solanacearum species complex</taxon>
    </lineage>
</organism>
<dbReference type="SUPFAM" id="SSF53850">
    <property type="entry name" value="Periplasmic binding protein-like II"/>
    <property type="match status" value="1"/>
</dbReference>
<evidence type="ECO:0000313" key="6">
    <source>
        <dbReference type="EMBL" id="CEJ17240.1"/>
    </source>
</evidence>
<dbReference type="Proteomes" id="UP000053470">
    <property type="component" value="Unassembled WGS sequence"/>
</dbReference>
<gene>
    <name evidence="6" type="ORF">RSIPO_03942</name>
</gene>
<reference evidence="6" key="1">
    <citation type="submission" date="2014-11" db="EMBL/GenBank/DDBJ databases">
        <authorList>
            <person name="Genoscope - CEA"/>
        </authorList>
    </citation>
    <scope>NUCLEOTIDE SEQUENCE</scope>
    <source>
        <strain evidence="6">IPO1609</strain>
    </source>
</reference>
<dbReference type="Pfam" id="PF00126">
    <property type="entry name" value="HTH_1"/>
    <property type="match status" value="1"/>
</dbReference>
<reference evidence="6" key="2">
    <citation type="submission" date="2022-04" db="EMBL/GenBank/DDBJ databases">
        <title>Genomic draft of R. solanacearum strain IPO1609, a phylotype IIB1/biovar 2/race 3 strain isolated from potato in Europe.</title>
        <authorList>
            <person name="Boucher C."/>
            <person name="Carrere S."/>
            <person name="Dossat C."/>
            <person name="Elbaz M."/>
            <person name="Genin S."/>
            <person name="Gouzy J."/>
            <person name="Prior P."/>
            <person name="Segurens B."/>
            <person name="Wincker P."/>
        </authorList>
    </citation>
    <scope>NUCLEOTIDE SEQUENCE</scope>
    <source>
        <strain evidence="6">IPO1609</strain>
    </source>
</reference>
<comment type="similarity">
    <text evidence="1">Belongs to the LysR transcriptional regulatory family.</text>
</comment>
<dbReference type="PANTHER" id="PTHR30118:SF15">
    <property type="entry name" value="TRANSCRIPTIONAL REGULATORY PROTEIN"/>
    <property type="match status" value="1"/>
</dbReference>
<accession>A0A7U7JE74</accession>
<keyword evidence="2" id="KW-0805">Transcription regulation</keyword>
<evidence type="ECO:0000256" key="2">
    <source>
        <dbReference type="ARBA" id="ARBA00023015"/>
    </source>
</evidence>
<keyword evidence="7" id="KW-1185">Reference proteome</keyword>
<sequence length="296" mass="32198">MYLRHLIYLRLVIEQGSFAAAAEMAGVSQPAVSHAMKQLQQQFTAPLLVRSGRRYVPTDLALQLASEVASLEQRMDALATVSPPRADRDVLRIGLTPSAALVCGPILYDGWCSGHPRRRLELTSADEGGLLAGLQRRAFDLVVAPKPRGFVPRGVACRRLYQLSPLVYARRAHPAVGAQTLEALQGMAWACVGPSVRGPVDVLTEAYRVRRLKPPRVVVSCPDYASMLNLVAGTDLLAVVPHPALIGEAGKRVTPLRLRESLPLYEMWVFMPTGSDQRTRPIVERLANLGAASQAA</sequence>
<dbReference type="InterPro" id="IPR036388">
    <property type="entry name" value="WH-like_DNA-bd_sf"/>
</dbReference>
<dbReference type="EMBL" id="LN651281">
    <property type="protein sequence ID" value="CEJ17240.1"/>
    <property type="molecule type" value="Genomic_DNA"/>
</dbReference>
<evidence type="ECO:0000259" key="5">
    <source>
        <dbReference type="PROSITE" id="PS50931"/>
    </source>
</evidence>
<dbReference type="AlphaFoldDB" id="A0A7U7JE74"/>
<dbReference type="InterPro" id="IPR036390">
    <property type="entry name" value="WH_DNA-bd_sf"/>
</dbReference>
<dbReference type="Gene3D" id="3.40.190.10">
    <property type="entry name" value="Periplasmic binding protein-like II"/>
    <property type="match status" value="2"/>
</dbReference>
<name>A0A7U7JE74_RALSL</name>
<evidence type="ECO:0000313" key="7">
    <source>
        <dbReference type="Proteomes" id="UP000053470"/>
    </source>
</evidence>
<keyword evidence="4" id="KW-0804">Transcription</keyword>
<dbReference type="InterPro" id="IPR005119">
    <property type="entry name" value="LysR_subst-bd"/>
</dbReference>
<dbReference type="SUPFAM" id="SSF46785">
    <property type="entry name" value="Winged helix' DNA-binding domain"/>
    <property type="match status" value="1"/>
</dbReference>
<dbReference type="Gene3D" id="1.10.10.10">
    <property type="entry name" value="Winged helix-like DNA-binding domain superfamily/Winged helix DNA-binding domain"/>
    <property type="match status" value="1"/>
</dbReference>
<dbReference type="RefSeq" id="WP_003263719.1">
    <property type="nucleotide sequence ID" value="NZ_LN651281.1"/>
</dbReference>
<dbReference type="PROSITE" id="PS50931">
    <property type="entry name" value="HTH_LYSR"/>
    <property type="match status" value="1"/>
</dbReference>
<dbReference type="GO" id="GO:0003677">
    <property type="term" value="F:DNA binding"/>
    <property type="evidence" value="ECO:0007669"/>
    <property type="project" value="UniProtKB-KW"/>
</dbReference>
<dbReference type="InterPro" id="IPR000847">
    <property type="entry name" value="LysR_HTH_N"/>
</dbReference>
<keyword evidence="3" id="KW-0238">DNA-binding</keyword>
<protein>
    <recommendedName>
        <fullName evidence="5">HTH lysR-type domain-containing protein</fullName>
    </recommendedName>
</protein>
<dbReference type="Pfam" id="PF03466">
    <property type="entry name" value="LysR_substrate"/>
    <property type="match status" value="1"/>
</dbReference>